<feature type="region of interest" description="Disordered" evidence="1">
    <location>
        <begin position="17"/>
        <end position="41"/>
    </location>
</feature>
<protein>
    <submittedName>
        <fullName evidence="2">Uncharacterized protein</fullName>
    </submittedName>
</protein>
<evidence type="ECO:0000313" key="3">
    <source>
        <dbReference type="Proteomes" id="UP000006038"/>
    </source>
</evidence>
<reference evidence="2" key="2">
    <citation type="submission" date="2013-04" db="UniProtKB">
        <authorList>
            <consortium name="EnsemblPlants"/>
        </authorList>
    </citation>
    <scope>IDENTIFICATION</scope>
</reference>
<organism evidence="2">
    <name type="scientific">Oryza brachyantha</name>
    <name type="common">malo sina</name>
    <dbReference type="NCBI Taxonomy" id="4533"/>
    <lineage>
        <taxon>Eukaryota</taxon>
        <taxon>Viridiplantae</taxon>
        <taxon>Streptophyta</taxon>
        <taxon>Embryophyta</taxon>
        <taxon>Tracheophyta</taxon>
        <taxon>Spermatophyta</taxon>
        <taxon>Magnoliopsida</taxon>
        <taxon>Liliopsida</taxon>
        <taxon>Poales</taxon>
        <taxon>Poaceae</taxon>
        <taxon>BOP clade</taxon>
        <taxon>Oryzoideae</taxon>
        <taxon>Oryzeae</taxon>
        <taxon>Oryzinae</taxon>
        <taxon>Oryza</taxon>
    </lineage>
</organism>
<dbReference type="EnsemblPlants" id="OB04G16570.1">
    <property type="protein sequence ID" value="OB04G16570.1"/>
    <property type="gene ID" value="OB04G16570"/>
</dbReference>
<keyword evidence="3" id="KW-1185">Reference proteome</keyword>
<evidence type="ECO:0000256" key="1">
    <source>
        <dbReference type="SAM" id="MobiDB-lite"/>
    </source>
</evidence>
<dbReference type="HOGENOM" id="CLU_2642056_0_0_1"/>
<accession>J3LWY2</accession>
<evidence type="ECO:0000313" key="2">
    <source>
        <dbReference type="EnsemblPlants" id="OB04G16570.1"/>
    </source>
</evidence>
<reference evidence="2" key="1">
    <citation type="journal article" date="2013" name="Nat. Commun.">
        <title>Whole-genome sequencing of Oryza brachyantha reveals mechanisms underlying Oryza genome evolution.</title>
        <authorList>
            <person name="Chen J."/>
            <person name="Huang Q."/>
            <person name="Gao D."/>
            <person name="Wang J."/>
            <person name="Lang Y."/>
            <person name="Liu T."/>
            <person name="Li B."/>
            <person name="Bai Z."/>
            <person name="Luis Goicoechea J."/>
            <person name="Liang C."/>
            <person name="Chen C."/>
            <person name="Zhang W."/>
            <person name="Sun S."/>
            <person name="Liao Y."/>
            <person name="Zhang X."/>
            <person name="Yang L."/>
            <person name="Song C."/>
            <person name="Wang M."/>
            <person name="Shi J."/>
            <person name="Liu G."/>
            <person name="Liu J."/>
            <person name="Zhou H."/>
            <person name="Zhou W."/>
            <person name="Yu Q."/>
            <person name="An N."/>
            <person name="Chen Y."/>
            <person name="Cai Q."/>
            <person name="Wang B."/>
            <person name="Liu B."/>
            <person name="Min J."/>
            <person name="Huang Y."/>
            <person name="Wu H."/>
            <person name="Li Z."/>
            <person name="Zhang Y."/>
            <person name="Yin Y."/>
            <person name="Song W."/>
            <person name="Jiang J."/>
            <person name="Jackson S.A."/>
            <person name="Wing R.A."/>
            <person name="Wang J."/>
            <person name="Chen M."/>
        </authorList>
    </citation>
    <scope>NUCLEOTIDE SEQUENCE [LARGE SCALE GENOMIC DNA]</scope>
    <source>
        <strain evidence="2">cv. IRGC 101232</strain>
    </source>
</reference>
<dbReference type="AlphaFoldDB" id="J3LWY2"/>
<name>J3LWY2_ORYBR</name>
<proteinExistence type="predicted"/>
<sequence>MAMGDDKPLSLDASMIASTWPTSRRSTHPPRPTRPEKVEDGGRLREANFAFGNTALKRLNYVCPNFFRSILLMTTGL</sequence>
<dbReference type="Proteomes" id="UP000006038">
    <property type="component" value="Chromosome 4"/>
</dbReference>
<dbReference type="Gramene" id="OB04G16570.1">
    <property type="protein sequence ID" value="OB04G16570.1"/>
    <property type="gene ID" value="OB04G16570"/>
</dbReference>